<dbReference type="CDD" id="cd01949">
    <property type="entry name" value="GGDEF"/>
    <property type="match status" value="1"/>
</dbReference>
<evidence type="ECO:0000256" key="2">
    <source>
        <dbReference type="ARBA" id="ARBA00034247"/>
    </source>
</evidence>
<name>A0ABT4YTD1_9VIBR</name>
<dbReference type="NCBIfam" id="TIGR00229">
    <property type="entry name" value="sensory_box"/>
    <property type="match status" value="1"/>
</dbReference>
<proteinExistence type="predicted"/>
<dbReference type="Gene3D" id="3.30.450.20">
    <property type="entry name" value="PAS domain"/>
    <property type="match status" value="1"/>
</dbReference>
<dbReference type="InterPro" id="IPR000160">
    <property type="entry name" value="GGDEF_dom"/>
</dbReference>
<dbReference type="InterPro" id="IPR029787">
    <property type="entry name" value="Nucleotide_cyclase"/>
</dbReference>
<dbReference type="EC" id="2.7.7.65" evidence="1"/>
<dbReference type="InterPro" id="IPR050469">
    <property type="entry name" value="Diguanylate_Cyclase"/>
</dbReference>
<evidence type="ECO:0000313" key="6">
    <source>
        <dbReference type="Proteomes" id="UP001210678"/>
    </source>
</evidence>
<dbReference type="PROSITE" id="PS50887">
    <property type="entry name" value="GGDEF"/>
    <property type="match status" value="1"/>
</dbReference>
<dbReference type="PROSITE" id="PS50112">
    <property type="entry name" value="PAS"/>
    <property type="match status" value="1"/>
</dbReference>
<evidence type="ECO:0000259" key="4">
    <source>
        <dbReference type="PROSITE" id="PS50887"/>
    </source>
</evidence>
<feature type="domain" description="GGDEF" evidence="4">
    <location>
        <begin position="174"/>
        <end position="307"/>
    </location>
</feature>
<protein>
    <recommendedName>
        <fullName evidence="1">diguanylate cyclase</fullName>
        <ecNumber evidence="1">2.7.7.65</ecNumber>
    </recommendedName>
</protein>
<dbReference type="RefSeq" id="WP_272137621.1">
    <property type="nucleotide sequence ID" value="NZ_JAQLOI010000001.1"/>
</dbReference>
<dbReference type="EMBL" id="JAQLOI010000001">
    <property type="protein sequence ID" value="MDB1124788.1"/>
    <property type="molecule type" value="Genomic_DNA"/>
</dbReference>
<evidence type="ECO:0000256" key="1">
    <source>
        <dbReference type="ARBA" id="ARBA00012528"/>
    </source>
</evidence>
<dbReference type="InterPro" id="IPR035965">
    <property type="entry name" value="PAS-like_dom_sf"/>
</dbReference>
<dbReference type="InterPro" id="IPR013656">
    <property type="entry name" value="PAS_4"/>
</dbReference>
<feature type="domain" description="PAS" evidence="3">
    <location>
        <begin position="7"/>
        <end position="77"/>
    </location>
</feature>
<dbReference type="Proteomes" id="UP001210678">
    <property type="component" value="Unassembled WGS sequence"/>
</dbReference>
<evidence type="ECO:0000259" key="3">
    <source>
        <dbReference type="PROSITE" id="PS50112"/>
    </source>
</evidence>
<dbReference type="NCBIfam" id="TIGR00254">
    <property type="entry name" value="GGDEF"/>
    <property type="match status" value="1"/>
</dbReference>
<dbReference type="Pfam" id="PF08448">
    <property type="entry name" value="PAS_4"/>
    <property type="match status" value="1"/>
</dbReference>
<dbReference type="PANTHER" id="PTHR45138">
    <property type="entry name" value="REGULATORY COMPONENTS OF SENSORY TRANSDUCTION SYSTEM"/>
    <property type="match status" value="1"/>
</dbReference>
<reference evidence="5 6" key="1">
    <citation type="submission" date="2023-01" db="EMBL/GenBank/DDBJ databases">
        <title>Vibrio sp. KJ40-1 sp.nov, isolated from marine algae.</title>
        <authorList>
            <person name="Butt M."/>
            <person name="Kim J.M.J."/>
            <person name="Jeon C.O.C."/>
        </authorList>
    </citation>
    <scope>NUCLEOTIDE SEQUENCE [LARGE SCALE GENOMIC DNA]</scope>
    <source>
        <strain evidence="5 6">KJ40-1</strain>
    </source>
</reference>
<accession>A0ABT4YTD1</accession>
<comment type="caution">
    <text evidence="5">The sequence shown here is derived from an EMBL/GenBank/DDBJ whole genome shotgun (WGS) entry which is preliminary data.</text>
</comment>
<evidence type="ECO:0000313" key="5">
    <source>
        <dbReference type="EMBL" id="MDB1124788.1"/>
    </source>
</evidence>
<dbReference type="SUPFAM" id="SSF55785">
    <property type="entry name" value="PYP-like sensor domain (PAS domain)"/>
    <property type="match status" value="1"/>
</dbReference>
<dbReference type="SUPFAM" id="SSF55073">
    <property type="entry name" value="Nucleotide cyclase"/>
    <property type="match status" value="1"/>
</dbReference>
<sequence length="327" mass="37258">MDSNDRLKERYYKVLDSLPDHVFIFSESGIYIDVYGGEENATGFDCKPFIGHSLNDVAPPEMAAQFLSYITKALAENATQVVKYHFANQNMIKLPAEVMPPEELWFEGTIKPLPITENGERTVVWMARNITQRYYLEKQLKKLSETDEMTGVSNRRAFMSYLAKELKKFRRYHVDVSFLMLDIDRFKAINDQLGHQSGDEVIKHVAKLCQLEVREVDYLGRIGGEEFAIILAHTGEDKALEIAERIRESISSASCEVEDYSVNVTVSIGVSQMRTTDDSIKFVLSRADKAMYHSKVTGRNKVTVYSRGLKNSKVNLTSENRIVLRSS</sequence>
<dbReference type="InterPro" id="IPR000014">
    <property type="entry name" value="PAS"/>
</dbReference>
<comment type="catalytic activity">
    <reaction evidence="2">
        <text>2 GTP = 3',3'-c-di-GMP + 2 diphosphate</text>
        <dbReference type="Rhea" id="RHEA:24898"/>
        <dbReference type="ChEBI" id="CHEBI:33019"/>
        <dbReference type="ChEBI" id="CHEBI:37565"/>
        <dbReference type="ChEBI" id="CHEBI:58805"/>
        <dbReference type="EC" id="2.7.7.65"/>
    </reaction>
</comment>
<gene>
    <name evidence="5" type="ORF">PGX00_14470</name>
</gene>
<dbReference type="SMART" id="SM00267">
    <property type="entry name" value="GGDEF"/>
    <property type="match status" value="1"/>
</dbReference>
<keyword evidence="6" id="KW-1185">Reference proteome</keyword>
<organism evidence="5 6">
    <name type="scientific">Vibrio algarum</name>
    <dbReference type="NCBI Taxonomy" id="3020714"/>
    <lineage>
        <taxon>Bacteria</taxon>
        <taxon>Pseudomonadati</taxon>
        <taxon>Pseudomonadota</taxon>
        <taxon>Gammaproteobacteria</taxon>
        <taxon>Vibrionales</taxon>
        <taxon>Vibrionaceae</taxon>
        <taxon>Vibrio</taxon>
    </lineage>
</organism>
<dbReference type="Gene3D" id="3.30.70.270">
    <property type="match status" value="1"/>
</dbReference>
<dbReference type="PANTHER" id="PTHR45138:SF9">
    <property type="entry name" value="DIGUANYLATE CYCLASE DGCM-RELATED"/>
    <property type="match status" value="1"/>
</dbReference>
<dbReference type="Pfam" id="PF00990">
    <property type="entry name" value="GGDEF"/>
    <property type="match status" value="1"/>
</dbReference>
<dbReference type="InterPro" id="IPR043128">
    <property type="entry name" value="Rev_trsase/Diguanyl_cyclase"/>
</dbReference>